<dbReference type="InterPro" id="IPR022926">
    <property type="entry name" value="NH(3)-dep_NAD(+)_synth"/>
</dbReference>
<organism evidence="12 13">
    <name type="scientific">Peptoclostridium litorale DSM 5388</name>
    <dbReference type="NCBI Taxonomy" id="1121324"/>
    <lineage>
        <taxon>Bacteria</taxon>
        <taxon>Bacillati</taxon>
        <taxon>Bacillota</taxon>
        <taxon>Clostridia</taxon>
        <taxon>Peptostreptococcales</taxon>
        <taxon>Peptoclostridiaceae</taxon>
        <taxon>Peptoclostridium</taxon>
    </lineage>
</organism>
<keyword evidence="5 8" id="KW-0067">ATP-binding</keyword>
<feature type="binding site" description="in other chain" evidence="8">
    <location>
        <position position="121"/>
    </location>
    <ligand>
        <name>deamido-NAD(+)</name>
        <dbReference type="ChEBI" id="CHEBI:58437"/>
        <note>ligand shared between two neighboring subunits</note>
    </ligand>
</feature>
<evidence type="ECO:0000256" key="1">
    <source>
        <dbReference type="ARBA" id="ARBA00005859"/>
    </source>
</evidence>
<dbReference type="PANTHER" id="PTHR23090:SF9">
    <property type="entry name" value="GLUTAMINE-DEPENDENT NAD(+) SYNTHETASE"/>
    <property type="match status" value="1"/>
</dbReference>
<dbReference type="CDD" id="cd00553">
    <property type="entry name" value="NAD_synthase"/>
    <property type="match status" value="1"/>
</dbReference>
<protein>
    <recommendedName>
        <fullName evidence="8 10">NH(3)-dependent NAD(+) synthetase</fullName>
        <ecNumber evidence="8 10">6.3.1.5</ecNumber>
    </recommendedName>
</protein>
<dbReference type="Gene3D" id="3.40.50.620">
    <property type="entry name" value="HUPs"/>
    <property type="match status" value="1"/>
</dbReference>
<evidence type="ECO:0000256" key="2">
    <source>
        <dbReference type="ARBA" id="ARBA00022598"/>
    </source>
</evidence>
<feature type="binding site" evidence="8">
    <location>
        <begin position="30"/>
        <end position="37"/>
    </location>
    <ligand>
        <name>ATP</name>
        <dbReference type="ChEBI" id="CHEBI:30616"/>
    </ligand>
</feature>
<keyword evidence="6 8" id="KW-0460">Magnesium</keyword>
<comment type="pathway">
    <text evidence="8">Cofactor biosynthesis; NAD(+) biosynthesis; NAD(+) from deamido-NAD(+) (ammonia route): step 1/1.</text>
</comment>
<dbReference type="PANTHER" id="PTHR23090">
    <property type="entry name" value="NH 3 /GLUTAMINE-DEPENDENT NAD + SYNTHETASE"/>
    <property type="match status" value="1"/>
</dbReference>
<dbReference type="EMBL" id="JJMM01000005">
    <property type="protein sequence ID" value="KDR96074.1"/>
    <property type="molecule type" value="Genomic_DNA"/>
</dbReference>
<dbReference type="Proteomes" id="UP000027946">
    <property type="component" value="Unassembled WGS sequence"/>
</dbReference>
<reference evidence="12 13" key="1">
    <citation type="submission" date="2014-03" db="EMBL/GenBank/DDBJ databases">
        <title>Genome sequence of Clostridium litorale W6, DSM 5388.</title>
        <authorList>
            <person name="Poehlein A."/>
            <person name="Jagirdar A."/>
            <person name="Khonsari B."/>
            <person name="Chibani C.M."/>
            <person name="Gutierrez Gutierrez D.A."/>
            <person name="Davydova E."/>
            <person name="Alghaithi H.S."/>
            <person name="Nair K.P."/>
            <person name="Dhamotharan K."/>
            <person name="Chandran L."/>
            <person name="G W."/>
            <person name="Daniel R."/>
        </authorList>
    </citation>
    <scope>NUCLEOTIDE SEQUENCE [LARGE SCALE GENOMIC DNA]</scope>
    <source>
        <strain evidence="12 13">W6</strain>
    </source>
</reference>
<dbReference type="AlphaFoldDB" id="A0A069RGB8"/>
<evidence type="ECO:0000313" key="12">
    <source>
        <dbReference type="EMBL" id="KDR96074.1"/>
    </source>
</evidence>
<accession>A0A069RGB8</accession>
<evidence type="ECO:0000256" key="9">
    <source>
        <dbReference type="RuleBase" id="RU003811"/>
    </source>
</evidence>
<dbReference type="GO" id="GO:0008795">
    <property type="term" value="F:NAD+ synthase activity"/>
    <property type="evidence" value="ECO:0007669"/>
    <property type="project" value="UniProtKB-UniRule"/>
</dbReference>
<keyword evidence="13" id="KW-1185">Reference proteome</keyword>
<dbReference type="GO" id="GO:0005737">
    <property type="term" value="C:cytoplasm"/>
    <property type="evidence" value="ECO:0007669"/>
    <property type="project" value="InterPro"/>
</dbReference>
<dbReference type="UniPathway" id="UPA00253">
    <property type="reaction ID" value="UER00333"/>
</dbReference>
<evidence type="ECO:0000256" key="3">
    <source>
        <dbReference type="ARBA" id="ARBA00022723"/>
    </source>
</evidence>
<feature type="binding site" evidence="8">
    <location>
        <position position="161"/>
    </location>
    <ligand>
        <name>deamido-NAD(+)</name>
        <dbReference type="ChEBI" id="CHEBI:58437"/>
        <note>ligand shared between two neighboring subunits</note>
    </ligand>
</feature>
<dbReference type="EC" id="6.3.1.5" evidence="8 10"/>
<keyword evidence="4 8" id="KW-0547">Nucleotide-binding</keyword>
<feature type="binding site" description="in other chain" evidence="8">
    <location>
        <position position="154"/>
    </location>
    <ligand>
        <name>deamido-NAD(+)</name>
        <dbReference type="ChEBI" id="CHEBI:58437"/>
        <note>ligand shared between two neighboring subunits</note>
    </ligand>
</feature>
<dbReference type="Pfam" id="PF02540">
    <property type="entry name" value="NAD_synthase"/>
    <property type="match status" value="1"/>
</dbReference>
<evidence type="ECO:0000313" key="13">
    <source>
        <dbReference type="Proteomes" id="UP000027946"/>
    </source>
</evidence>
<gene>
    <name evidence="8 12" type="primary">nadE</name>
    <name evidence="12" type="ORF">CLIT_5c00860</name>
</gene>
<feature type="binding site" evidence="8">
    <location>
        <position position="141"/>
    </location>
    <ligand>
        <name>ATP</name>
        <dbReference type="ChEBI" id="CHEBI:30616"/>
    </ligand>
</feature>
<dbReference type="GO" id="GO:0005524">
    <property type="term" value="F:ATP binding"/>
    <property type="evidence" value="ECO:0007669"/>
    <property type="project" value="UniProtKB-UniRule"/>
</dbReference>
<dbReference type="GO" id="GO:0009435">
    <property type="term" value="P:NAD+ biosynthetic process"/>
    <property type="evidence" value="ECO:0007669"/>
    <property type="project" value="UniProtKB-UniRule"/>
</dbReference>
<feature type="binding site" evidence="8">
    <location>
        <position position="192"/>
    </location>
    <ligand>
        <name>ATP</name>
        <dbReference type="ChEBI" id="CHEBI:30616"/>
    </ligand>
</feature>
<evidence type="ECO:0000256" key="4">
    <source>
        <dbReference type="ARBA" id="ARBA00022741"/>
    </source>
</evidence>
<dbReference type="InterPro" id="IPR014729">
    <property type="entry name" value="Rossmann-like_a/b/a_fold"/>
</dbReference>
<name>A0A069RGB8_PEPLI</name>
<feature type="binding site" evidence="8">
    <location>
        <position position="36"/>
    </location>
    <ligand>
        <name>Mg(2+)</name>
        <dbReference type="ChEBI" id="CHEBI:18420"/>
    </ligand>
</feature>
<evidence type="ECO:0000256" key="7">
    <source>
        <dbReference type="ARBA" id="ARBA00023027"/>
    </source>
</evidence>
<keyword evidence="3 8" id="KW-0479">Metal-binding</keyword>
<feature type="binding site" evidence="8">
    <location>
        <position position="170"/>
    </location>
    <ligand>
        <name>ATP</name>
        <dbReference type="ChEBI" id="CHEBI:30616"/>
    </ligand>
</feature>
<sequence length="249" mass="28055">MVSIDENIKKTVEWLREKVNESGTNGLVVGISGGIDSAVVAFLIKEAFPENSLGVIMPVKSSERDREDAIEVAKKCGIKYMEVDLTNEQTSIMDNVFEKMRQCGIYNEENKRISDANLRARIRMSTLYTAANNLNYLVVGTDNAAEVYTGYYTKYGDGGVDLLPISNLLKREVYEWARHMGVPDSVIERPPSAGLWEGQTDENEMGTTYDMIDDFIEGKPVPEEDAQIIKRLHARSEHKRNMPPKPPKF</sequence>
<dbReference type="InterPro" id="IPR003694">
    <property type="entry name" value="NAD_synthase"/>
</dbReference>
<evidence type="ECO:0000256" key="5">
    <source>
        <dbReference type="ARBA" id="ARBA00022840"/>
    </source>
</evidence>
<dbReference type="RefSeq" id="WP_200774452.1">
    <property type="nucleotide sequence ID" value="NZ_FSRH01000007.1"/>
</dbReference>
<comment type="function">
    <text evidence="8">Catalyzes the ATP-dependent amidation of deamido-NAD to form NAD. Uses ammonia as a nitrogen source.</text>
</comment>
<dbReference type="InterPro" id="IPR022310">
    <property type="entry name" value="NAD/GMP_synthase"/>
</dbReference>
<comment type="catalytic activity">
    <reaction evidence="8 10">
        <text>deamido-NAD(+) + NH4(+) + ATP = AMP + diphosphate + NAD(+) + H(+)</text>
        <dbReference type="Rhea" id="RHEA:21188"/>
        <dbReference type="ChEBI" id="CHEBI:15378"/>
        <dbReference type="ChEBI" id="CHEBI:28938"/>
        <dbReference type="ChEBI" id="CHEBI:30616"/>
        <dbReference type="ChEBI" id="CHEBI:33019"/>
        <dbReference type="ChEBI" id="CHEBI:57540"/>
        <dbReference type="ChEBI" id="CHEBI:58437"/>
        <dbReference type="ChEBI" id="CHEBI:456215"/>
        <dbReference type="EC" id="6.3.1.5"/>
    </reaction>
</comment>
<dbReference type="GO" id="GO:0046872">
    <property type="term" value="F:metal ion binding"/>
    <property type="evidence" value="ECO:0007669"/>
    <property type="project" value="UniProtKB-KW"/>
</dbReference>
<dbReference type="HAMAP" id="MF_00193">
    <property type="entry name" value="NadE_ammonia_dep"/>
    <property type="match status" value="1"/>
</dbReference>
<comment type="subunit">
    <text evidence="8">Homodimer.</text>
</comment>
<dbReference type="SUPFAM" id="SSF52402">
    <property type="entry name" value="Adenine nucleotide alpha hydrolases-like"/>
    <property type="match status" value="1"/>
</dbReference>
<evidence type="ECO:0000256" key="6">
    <source>
        <dbReference type="ARBA" id="ARBA00022842"/>
    </source>
</evidence>
<dbReference type="GO" id="GO:0003952">
    <property type="term" value="F:NAD+ synthase (glutamine-hydrolyzing) activity"/>
    <property type="evidence" value="ECO:0007669"/>
    <property type="project" value="InterPro"/>
</dbReference>
<feature type="binding site" description="in other chain" evidence="8">
    <location>
        <begin position="238"/>
        <end position="239"/>
    </location>
    <ligand>
        <name>deamido-NAD(+)</name>
        <dbReference type="ChEBI" id="CHEBI:58437"/>
        <note>ligand shared between two neighboring subunits</note>
    </ligand>
</feature>
<feature type="binding site" evidence="8">
    <location>
        <position position="146"/>
    </location>
    <ligand>
        <name>Mg(2+)</name>
        <dbReference type="ChEBI" id="CHEBI:18420"/>
    </ligand>
</feature>
<dbReference type="GO" id="GO:0004359">
    <property type="term" value="F:glutaminase activity"/>
    <property type="evidence" value="ECO:0007669"/>
    <property type="project" value="InterPro"/>
</dbReference>
<keyword evidence="2 8" id="KW-0436">Ligase</keyword>
<evidence type="ECO:0000256" key="10">
    <source>
        <dbReference type="RuleBase" id="RU003812"/>
    </source>
</evidence>
<evidence type="ECO:0000259" key="11">
    <source>
        <dbReference type="Pfam" id="PF02540"/>
    </source>
</evidence>
<evidence type="ECO:0000256" key="8">
    <source>
        <dbReference type="HAMAP-Rule" id="MF_00193"/>
    </source>
</evidence>
<keyword evidence="7 8" id="KW-0520">NAD</keyword>
<dbReference type="STRING" id="1121324.CLIT_5c00860"/>
<comment type="similarity">
    <text evidence="1 8 9">Belongs to the NAD synthetase family.</text>
</comment>
<feature type="domain" description="NAD/GMP synthase" evidence="11">
    <location>
        <begin position="8"/>
        <end position="243"/>
    </location>
</feature>
<dbReference type="NCBIfam" id="TIGR00552">
    <property type="entry name" value="nadE"/>
    <property type="match status" value="1"/>
</dbReference>
<comment type="caution">
    <text evidence="12">The sequence shown here is derived from an EMBL/GenBank/DDBJ whole genome shotgun (WGS) entry which is preliminary data.</text>
</comment>
<proteinExistence type="inferred from homology"/>
<dbReference type="eggNOG" id="COG0171">
    <property type="taxonomic scope" value="Bacteria"/>
</dbReference>